<evidence type="ECO:0000256" key="1">
    <source>
        <dbReference type="ARBA" id="ARBA00004340"/>
    </source>
</evidence>
<comment type="subcellular location">
    <subcellularLocation>
        <location evidence="1">Host cell</location>
    </subcellularLocation>
    <subcellularLocation>
        <location evidence="2">Secreted</location>
    </subcellularLocation>
</comment>
<evidence type="ECO:0000256" key="4">
    <source>
        <dbReference type="ARBA" id="ARBA00022525"/>
    </source>
</evidence>
<evidence type="ECO:0000256" key="2">
    <source>
        <dbReference type="ARBA" id="ARBA00004613"/>
    </source>
</evidence>
<dbReference type="InterPro" id="IPR054463">
    <property type="entry name" value="PexRD54_WY"/>
</dbReference>
<dbReference type="OrthoDB" id="122386at2759"/>
<organism evidence="8 9">
    <name type="scientific">Phytophthora fragariaefolia</name>
    <dbReference type="NCBI Taxonomy" id="1490495"/>
    <lineage>
        <taxon>Eukaryota</taxon>
        <taxon>Sar</taxon>
        <taxon>Stramenopiles</taxon>
        <taxon>Oomycota</taxon>
        <taxon>Peronosporomycetes</taxon>
        <taxon>Peronosporales</taxon>
        <taxon>Peronosporaceae</taxon>
        <taxon>Phytophthora</taxon>
    </lineage>
</organism>
<reference evidence="8" key="1">
    <citation type="submission" date="2023-04" db="EMBL/GenBank/DDBJ databases">
        <title>Phytophthora fragariaefolia NBRC 109709.</title>
        <authorList>
            <person name="Ichikawa N."/>
            <person name="Sato H."/>
            <person name="Tonouchi N."/>
        </authorList>
    </citation>
    <scope>NUCLEOTIDE SEQUENCE</scope>
    <source>
        <strain evidence="8">NBRC 109709</strain>
    </source>
</reference>
<evidence type="ECO:0000256" key="6">
    <source>
        <dbReference type="ARBA" id="ARBA00023026"/>
    </source>
</evidence>
<evidence type="ECO:0000256" key="3">
    <source>
        <dbReference type="ARBA" id="ARBA00010400"/>
    </source>
</evidence>
<dbReference type="Proteomes" id="UP001165121">
    <property type="component" value="Unassembled WGS sequence"/>
</dbReference>
<comment type="caution">
    <text evidence="8">The sequence shown here is derived from an EMBL/GenBank/DDBJ whole genome shotgun (WGS) entry which is preliminary data.</text>
</comment>
<evidence type="ECO:0000313" key="9">
    <source>
        <dbReference type="Proteomes" id="UP001165121"/>
    </source>
</evidence>
<feature type="domain" description="RxLR effector PexRD54 WY" evidence="7">
    <location>
        <begin position="127"/>
        <end position="167"/>
    </location>
</feature>
<dbReference type="GO" id="GO:0005576">
    <property type="term" value="C:extracellular region"/>
    <property type="evidence" value="ECO:0007669"/>
    <property type="project" value="UniProtKB-SubCell"/>
</dbReference>
<proteinExistence type="inferred from homology"/>
<dbReference type="Pfam" id="PF22748">
    <property type="entry name" value="PexRD54_WY"/>
    <property type="match status" value="3"/>
</dbReference>
<comment type="similarity">
    <text evidence="3">Belongs to the RxLR effector family.</text>
</comment>
<dbReference type="EMBL" id="BSXT01000450">
    <property type="protein sequence ID" value="GMF27847.1"/>
    <property type="molecule type" value="Genomic_DNA"/>
</dbReference>
<accession>A0A9W6X2S6</accession>
<name>A0A9W6X2S6_9STRA</name>
<dbReference type="GO" id="GO:0043657">
    <property type="term" value="C:host cell"/>
    <property type="evidence" value="ECO:0007669"/>
    <property type="project" value="UniProtKB-SubCell"/>
</dbReference>
<keyword evidence="4" id="KW-0964">Secreted</keyword>
<evidence type="ECO:0000256" key="5">
    <source>
        <dbReference type="ARBA" id="ARBA00022729"/>
    </source>
</evidence>
<evidence type="ECO:0000259" key="7">
    <source>
        <dbReference type="Pfam" id="PF22748"/>
    </source>
</evidence>
<feature type="domain" description="RxLR effector PexRD54 WY" evidence="7">
    <location>
        <begin position="218"/>
        <end position="259"/>
    </location>
</feature>
<keyword evidence="5" id="KW-0732">Signal</keyword>
<gene>
    <name evidence="8" type="ORF">Pfra01_000562300</name>
</gene>
<keyword evidence="9" id="KW-1185">Reference proteome</keyword>
<feature type="domain" description="RxLR effector PexRD54 WY" evidence="7">
    <location>
        <begin position="309"/>
        <end position="351"/>
    </location>
</feature>
<protein>
    <submittedName>
        <fullName evidence="8">Unnamed protein product</fullName>
    </submittedName>
</protein>
<evidence type="ECO:0000313" key="8">
    <source>
        <dbReference type="EMBL" id="GMF27847.1"/>
    </source>
</evidence>
<keyword evidence="6" id="KW-0843">Virulence</keyword>
<sequence length="501" mass="56777">MWSDHGANATTHSKLAILASQVFPVKRVLRFVPKPSLKKLLNWAEAKKSPNGVFTRLKLDKAGTQLFDHSDFNVWAAYTRMVVQNNPEEAMIKILAARYTDEVLCNMIVASKKSPAMESIATKLESEQLRSWLAARKSPDEMFQILKLNKAGDDLLSNPLLPTWTAYMKLSNKESNIAQTSLIPTMTKYNGDGGVSRIIEAAKKVPGLQNTAKRLEAEQLQLWLKKKRTPDDVFTLLSLDRLGVDLLASPQFTTWTKYINYYNTENLDEKTTVLAKLMVHFDDEELTPILAAARMVTSTEATAAKLQAEQFKNWLSREEPVLPKDAFKFFQLNNAGDDLLTNPQFTMWLKYTDAYNIRNIDHTETPIAVLRAHYADDARLANMILAAKKTPSLQTTAKRLENDLFKGWANMDPSFNKPDDVFMSLKLNRAGDKVFESPLWSYYIEYLNRYNKANPGKKQDMMNALSRGYDDENLAKILVAAKEVPSTKTLATKVEDDMLKS</sequence>
<dbReference type="AlphaFoldDB" id="A0A9W6X2S6"/>